<comment type="similarity">
    <text evidence="1">Belongs to the tannase family.</text>
</comment>
<keyword evidence="4 9" id="KW-0732">Signal</keyword>
<dbReference type="AlphaFoldDB" id="A0AA87QDQ5"/>
<protein>
    <recommendedName>
        <fullName evidence="12">Feruloyl esterase</fullName>
    </recommendedName>
</protein>
<dbReference type="PANTHER" id="PTHR33938:SF15">
    <property type="entry name" value="FERULOYL ESTERASE B-RELATED"/>
    <property type="match status" value="1"/>
</dbReference>
<gene>
    <name evidence="10" type="ORF">RRH01S_21_00180</name>
</gene>
<evidence type="ECO:0000313" key="10">
    <source>
        <dbReference type="EMBL" id="GAJ96304.1"/>
    </source>
</evidence>
<dbReference type="Gene3D" id="3.40.50.1820">
    <property type="entry name" value="alpha/beta hydrolase"/>
    <property type="match status" value="2"/>
</dbReference>
<keyword evidence="2" id="KW-0719">Serine esterase</keyword>
<reference evidence="10 11" key="1">
    <citation type="submission" date="2014-05" db="EMBL/GenBank/DDBJ databases">
        <title>Whole genome shotgun sequence of Rhizobium rhizogenes NBRC 13257.</title>
        <authorList>
            <person name="Katano-Makiyama Y."/>
            <person name="Hosoyama A."/>
            <person name="Hashimoto M."/>
            <person name="Hosoyama Y."/>
            <person name="Noguchi M."/>
            <person name="Tsuchikane K."/>
            <person name="Kimura A."/>
            <person name="Ohji S."/>
            <person name="Ichikawa N."/>
            <person name="Yamazoe A."/>
            <person name="Fujita N."/>
        </authorList>
    </citation>
    <scope>NUCLEOTIDE SEQUENCE [LARGE SCALE GENOMIC DNA]</scope>
    <source>
        <strain evidence="10 11">NBRC 13257</strain>
    </source>
</reference>
<feature type="chain" id="PRO_5041661755" description="Feruloyl esterase" evidence="9">
    <location>
        <begin position="28"/>
        <end position="569"/>
    </location>
</feature>
<evidence type="ECO:0000256" key="1">
    <source>
        <dbReference type="ARBA" id="ARBA00006249"/>
    </source>
</evidence>
<evidence type="ECO:0008006" key="12">
    <source>
        <dbReference type="Google" id="ProtNLM"/>
    </source>
</evidence>
<dbReference type="Proteomes" id="UP000026941">
    <property type="component" value="Unassembled WGS sequence"/>
</dbReference>
<keyword evidence="7" id="KW-1015">Disulfide bond</keyword>
<dbReference type="GO" id="GO:0052689">
    <property type="term" value="F:carboxylic ester hydrolase activity"/>
    <property type="evidence" value="ECO:0007669"/>
    <property type="project" value="UniProtKB-KW"/>
</dbReference>
<proteinExistence type="inferred from homology"/>
<evidence type="ECO:0000256" key="4">
    <source>
        <dbReference type="ARBA" id="ARBA00022729"/>
    </source>
</evidence>
<dbReference type="EMBL" id="BAYX01000021">
    <property type="protein sequence ID" value="GAJ96304.1"/>
    <property type="molecule type" value="Genomic_DNA"/>
</dbReference>
<dbReference type="GO" id="GO:0046872">
    <property type="term" value="F:metal ion binding"/>
    <property type="evidence" value="ECO:0007669"/>
    <property type="project" value="UniProtKB-KW"/>
</dbReference>
<keyword evidence="3" id="KW-0479">Metal-binding</keyword>
<dbReference type="SUPFAM" id="SSF53474">
    <property type="entry name" value="alpha/beta-Hydrolases"/>
    <property type="match status" value="1"/>
</dbReference>
<evidence type="ECO:0000313" key="11">
    <source>
        <dbReference type="Proteomes" id="UP000026941"/>
    </source>
</evidence>
<organism evidence="10 11">
    <name type="scientific">Rhizobium rhizogenes NBRC 13257</name>
    <dbReference type="NCBI Taxonomy" id="1220581"/>
    <lineage>
        <taxon>Bacteria</taxon>
        <taxon>Pseudomonadati</taxon>
        <taxon>Pseudomonadota</taxon>
        <taxon>Alphaproteobacteria</taxon>
        <taxon>Hyphomicrobiales</taxon>
        <taxon>Rhizobiaceae</taxon>
        <taxon>Rhizobium/Agrobacterium group</taxon>
        <taxon>Rhizobium</taxon>
    </lineage>
</organism>
<evidence type="ECO:0000256" key="8">
    <source>
        <dbReference type="SAM" id="MobiDB-lite"/>
    </source>
</evidence>
<dbReference type="RefSeq" id="WP_052365353.1">
    <property type="nucleotide sequence ID" value="NZ_BAYX01000021.1"/>
</dbReference>
<dbReference type="Pfam" id="PF07519">
    <property type="entry name" value="Tannase"/>
    <property type="match status" value="1"/>
</dbReference>
<evidence type="ECO:0000256" key="3">
    <source>
        <dbReference type="ARBA" id="ARBA00022723"/>
    </source>
</evidence>
<comment type="caution">
    <text evidence="10">The sequence shown here is derived from an EMBL/GenBank/DDBJ whole genome shotgun (WGS) entry which is preliminary data.</text>
</comment>
<dbReference type="InterPro" id="IPR011118">
    <property type="entry name" value="Tannase/feruloyl_esterase"/>
</dbReference>
<dbReference type="PANTHER" id="PTHR33938">
    <property type="entry name" value="FERULOYL ESTERASE B-RELATED"/>
    <property type="match status" value="1"/>
</dbReference>
<sequence>MKKNRAFRAVIAGALLAFTMQPSPVWAADPIGIVKPTVSCASLAQTDLTAIGGAGSHVVKAAETTKGAITTCAVEGILAPTITFKVELPTSTWTQRYLQIGCGGLCGHISLEAGAADGCAVLDSNGFVTASTDMGHDSMGGEFGRDPQKRQDFAYRSVHLTAVTAKKLIEAYYGHGPSHSYFNGCSDGGREALMEAQRYPDDFDGIIAGAPAMNFQVQNGLYHAWQARSNTGADGKAILTAARLPLLHKAVVAACDALDGQVDGLISDPLKCHFDPGTLLCSAAEKNTDSCLTAAEVDTVRRLYNGPRDPATGERLTIGGPLPGSELAWAGVFVPRGLNEPIFSEIIAMGTILNLNFETNPPADYKLANVTFDRAYFDRLRPLHSLYDATNPDLSAFEKSGGKLILWHGLADQHISPINTIAYYQAVEKLLGAKRAAQFTRLYLFPGMYHCEGGEGPNKIDLLTPMLNWVEKGAAPQEIVARQTASDDASGFGQPSGAPPKDAAKKPAEQSANKVVRSRPVYPYPYTTKYNGKGDPNLVTSYTRGDREEAIIEPWAGAHFYQPYKPRAE</sequence>
<keyword evidence="5" id="KW-0378">Hydrolase</keyword>
<feature type="region of interest" description="Disordered" evidence="8">
    <location>
        <begin position="481"/>
        <end position="542"/>
    </location>
</feature>
<evidence type="ECO:0000256" key="9">
    <source>
        <dbReference type="SAM" id="SignalP"/>
    </source>
</evidence>
<evidence type="ECO:0000256" key="6">
    <source>
        <dbReference type="ARBA" id="ARBA00022837"/>
    </source>
</evidence>
<feature type="signal peptide" evidence="9">
    <location>
        <begin position="1"/>
        <end position="27"/>
    </location>
</feature>
<dbReference type="InterPro" id="IPR029058">
    <property type="entry name" value="AB_hydrolase_fold"/>
</dbReference>
<evidence type="ECO:0000256" key="5">
    <source>
        <dbReference type="ARBA" id="ARBA00022801"/>
    </source>
</evidence>
<keyword evidence="6" id="KW-0106">Calcium</keyword>
<evidence type="ECO:0000256" key="2">
    <source>
        <dbReference type="ARBA" id="ARBA00022487"/>
    </source>
</evidence>
<name>A0AA87QDQ5_RHIRH</name>
<evidence type="ECO:0000256" key="7">
    <source>
        <dbReference type="ARBA" id="ARBA00023157"/>
    </source>
</evidence>
<accession>A0AA87QDQ5</accession>